<dbReference type="Proteomes" id="UP000245956">
    <property type="component" value="Unassembled WGS sequence"/>
</dbReference>
<organism evidence="2 3">
    <name type="scientific">Purpureocillium lilacinum</name>
    <name type="common">Paecilomyces lilacinus</name>
    <dbReference type="NCBI Taxonomy" id="33203"/>
    <lineage>
        <taxon>Eukaryota</taxon>
        <taxon>Fungi</taxon>
        <taxon>Dikarya</taxon>
        <taxon>Ascomycota</taxon>
        <taxon>Pezizomycotina</taxon>
        <taxon>Sordariomycetes</taxon>
        <taxon>Hypocreomycetidae</taxon>
        <taxon>Hypocreales</taxon>
        <taxon>Ophiocordycipitaceae</taxon>
        <taxon>Purpureocillium</taxon>
    </lineage>
</organism>
<proteinExistence type="predicted"/>
<accession>A0A2U3E667</accession>
<name>A0A2U3E667_PURLI</name>
<evidence type="ECO:0000313" key="3">
    <source>
        <dbReference type="Proteomes" id="UP000245956"/>
    </source>
</evidence>
<sequence length="387" mass="42968">MAGAEKRQGQVALAKGQGQPSGQRVDDDAIRQTELRSTYSVEGAVEAAVSVSTAHPGLERWLAAARFRATLQGSADVWAGRSVPGSLPSAQWQETAGIRGTRYYESSSATPSYEGSTASSSMSNRACLDGRFQVDGTGSQRIQCLGRQAVEGPGPCPAPLALLHQPPWERSGRRRRRYRPLAWRNCRHRGRVSPGLWRRWASHGRPLGGIHWCCGPSLPCWVFPAAALEHPPQHLATAPPQQDPMAHPTPGTVLRYHPRTSSYSAAHRPTASSTREPDRHHLARHAPTNTGPLHSSIPPPSKGYHHHHHSRQTTCAPAETSVARISRPCLPWPARPSLSFRHRHPPFLLFHLFSSRLIRRQQRRRRHYPFTASPYPVRRAHAVPLKR</sequence>
<dbReference type="AlphaFoldDB" id="A0A2U3E667"/>
<feature type="region of interest" description="Disordered" evidence="1">
    <location>
        <begin position="1"/>
        <end position="28"/>
    </location>
</feature>
<dbReference type="EMBL" id="LCWV01000010">
    <property type="protein sequence ID" value="PWI70015.1"/>
    <property type="molecule type" value="Genomic_DNA"/>
</dbReference>
<feature type="compositionally biased region" description="Polar residues" evidence="1">
    <location>
        <begin position="259"/>
        <end position="274"/>
    </location>
</feature>
<reference evidence="2 3" key="1">
    <citation type="journal article" date="2016" name="Front. Microbiol.">
        <title>Genome and transcriptome sequences reveal the specific parasitism of the nematophagous Purpureocillium lilacinum 36-1.</title>
        <authorList>
            <person name="Xie J."/>
            <person name="Li S."/>
            <person name="Mo C."/>
            <person name="Xiao X."/>
            <person name="Peng D."/>
            <person name="Wang G."/>
            <person name="Xiao Y."/>
        </authorList>
    </citation>
    <scope>NUCLEOTIDE SEQUENCE [LARGE SCALE GENOMIC DNA]</scope>
    <source>
        <strain evidence="2 3">36-1</strain>
    </source>
</reference>
<feature type="region of interest" description="Disordered" evidence="1">
    <location>
        <begin position="233"/>
        <end position="319"/>
    </location>
</feature>
<evidence type="ECO:0000256" key="1">
    <source>
        <dbReference type="SAM" id="MobiDB-lite"/>
    </source>
</evidence>
<gene>
    <name evidence="2" type="ORF">PCL_00159</name>
</gene>
<protein>
    <submittedName>
        <fullName evidence="2">Uncharacterized protein</fullName>
    </submittedName>
</protein>
<evidence type="ECO:0000313" key="2">
    <source>
        <dbReference type="EMBL" id="PWI70015.1"/>
    </source>
</evidence>
<comment type="caution">
    <text evidence="2">The sequence shown here is derived from an EMBL/GenBank/DDBJ whole genome shotgun (WGS) entry which is preliminary data.</text>
</comment>